<reference evidence="1 2" key="1">
    <citation type="journal article" date="2016" name="Mol. Biol. Evol.">
        <title>Comparative Genomics of Early-Diverging Mushroom-Forming Fungi Provides Insights into the Origins of Lignocellulose Decay Capabilities.</title>
        <authorList>
            <person name="Nagy L.G."/>
            <person name="Riley R."/>
            <person name="Tritt A."/>
            <person name="Adam C."/>
            <person name="Daum C."/>
            <person name="Floudas D."/>
            <person name="Sun H."/>
            <person name="Yadav J.S."/>
            <person name="Pangilinan J."/>
            <person name="Larsson K.H."/>
            <person name="Matsuura K."/>
            <person name="Barry K."/>
            <person name="Labutti K."/>
            <person name="Kuo R."/>
            <person name="Ohm R.A."/>
            <person name="Bhattacharya S.S."/>
            <person name="Shirouzu T."/>
            <person name="Yoshinaga Y."/>
            <person name="Martin F.M."/>
            <person name="Grigoriev I.V."/>
            <person name="Hibbett D.S."/>
        </authorList>
    </citation>
    <scope>NUCLEOTIDE SEQUENCE [LARGE SCALE GENOMIC DNA]</scope>
    <source>
        <strain evidence="1 2">HHB14362 ss-1</strain>
    </source>
</reference>
<dbReference type="InterPro" id="IPR029063">
    <property type="entry name" value="SAM-dependent_MTases_sf"/>
</dbReference>
<dbReference type="SUPFAM" id="SSF53335">
    <property type="entry name" value="S-adenosyl-L-methionine-dependent methyltransferases"/>
    <property type="match status" value="1"/>
</dbReference>
<protein>
    <recommendedName>
        <fullName evidence="3">S-adenosyl-L-methionine-dependent methyltransferase</fullName>
    </recommendedName>
</protein>
<dbReference type="AlphaFoldDB" id="A0A165UU33"/>
<dbReference type="CDD" id="cd02440">
    <property type="entry name" value="AdoMet_MTases"/>
    <property type="match status" value="1"/>
</dbReference>
<organism evidence="1 2">
    <name type="scientific">Neolentinus lepideus HHB14362 ss-1</name>
    <dbReference type="NCBI Taxonomy" id="1314782"/>
    <lineage>
        <taxon>Eukaryota</taxon>
        <taxon>Fungi</taxon>
        <taxon>Dikarya</taxon>
        <taxon>Basidiomycota</taxon>
        <taxon>Agaricomycotina</taxon>
        <taxon>Agaricomycetes</taxon>
        <taxon>Gloeophyllales</taxon>
        <taxon>Gloeophyllaceae</taxon>
        <taxon>Neolentinus</taxon>
    </lineage>
</organism>
<dbReference type="Pfam" id="PF13489">
    <property type="entry name" value="Methyltransf_23"/>
    <property type="match status" value="1"/>
</dbReference>
<dbReference type="Gene3D" id="3.40.50.150">
    <property type="entry name" value="Vaccinia Virus protein VP39"/>
    <property type="match status" value="1"/>
</dbReference>
<name>A0A165UU33_9AGAM</name>
<dbReference type="Proteomes" id="UP000076761">
    <property type="component" value="Unassembled WGS sequence"/>
</dbReference>
<accession>A0A165UU33</accession>
<keyword evidence="2" id="KW-1185">Reference proteome</keyword>
<gene>
    <name evidence="1" type="ORF">NEOLEDRAFT_1128881</name>
</gene>
<evidence type="ECO:0000313" key="1">
    <source>
        <dbReference type="EMBL" id="KZT28705.1"/>
    </source>
</evidence>
<dbReference type="InParanoid" id="A0A165UU33"/>
<sequence>MVVNKDVYVLPRNASEAERLQAQNDHYRRSFGGLLVHPSIPLHEYHSILDCCTGTGAWLRDARVAAHAGATFDACDLTLTQYDRDHSRADQVFVQDITQRFPEDRHGKYDLVHQRLLTAGIRRDQWPSAIANVAETLKSGGKLSITELNLELVRGSGDTEKSEHLEWKNELTRTWWKKSGLVHNCADHIPAFMQEAGLIDVEAIRLRVPYGATCLLVGMSESQVETSIRLYGGVSPALKQRWVESGVGSAEEYDAKQQAHEEFLRTEGMWMDVSMVVGIKP</sequence>
<evidence type="ECO:0008006" key="3">
    <source>
        <dbReference type="Google" id="ProtNLM"/>
    </source>
</evidence>
<evidence type="ECO:0000313" key="2">
    <source>
        <dbReference type="Proteomes" id="UP000076761"/>
    </source>
</evidence>
<dbReference type="EMBL" id="KV425556">
    <property type="protein sequence ID" value="KZT28705.1"/>
    <property type="molecule type" value="Genomic_DNA"/>
</dbReference>
<dbReference type="OrthoDB" id="184880at2759"/>
<proteinExistence type="predicted"/>